<gene>
    <name evidence="2" type="ORF">KDA27_12500</name>
</gene>
<evidence type="ECO:0000313" key="2">
    <source>
        <dbReference type="EMBL" id="MCA9756615.1"/>
    </source>
</evidence>
<accession>A0A956NFU1</accession>
<dbReference type="Proteomes" id="UP000739538">
    <property type="component" value="Unassembled WGS sequence"/>
</dbReference>
<evidence type="ECO:0000313" key="3">
    <source>
        <dbReference type="Proteomes" id="UP000739538"/>
    </source>
</evidence>
<sequence length="230" mass="23697">MNRLAIALGCSSLVLAGAASAATYTITVEDLVPGGVATGQPLSPPVAVVHDGSYSLFAAGAAASPGLEIVARDGNPMTLVMEAEGASGVSYVTTGSAGPFFDSVQFTIDGNPGDLFSVAMMLGRTNDLITGIHDVVLPTSDTVVMMTNAYDAGVEMNTGMIEDIPFYGNSGVGPDEDGVIAMINSYTIFNDPDFGQLDFSFPPAARITIEPGNTTPVETTTWGAIKGLYR</sequence>
<dbReference type="InterPro" id="IPR038678">
    <property type="entry name" value="Spondin_N_sf"/>
</dbReference>
<dbReference type="Gene3D" id="2.60.40.2130">
    <property type="entry name" value="F-spondin domain"/>
    <property type="match status" value="1"/>
</dbReference>
<dbReference type="EMBL" id="JAGQHS010000060">
    <property type="protein sequence ID" value="MCA9756615.1"/>
    <property type="molecule type" value="Genomic_DNA"/>
</dbReference>
<keyword evidence="1" id="KW-0732">Signal</keyword>
<reference evidence="2" key="2">
    <citation type="journal article" date="2021" name="Microbiome">
        <title>Successional dynamics and alternative stable states in a saline activated sludge microbial community over 9 years.</title>
        <authorList>
            <person name="Wang Y."/>
            <person name="Ye J."/>
            <person name="Ju F."/>
            <person name="Liu L."/>
            <person name="Boyd J.A."/>
            <person name="Deng Y."/>
            <person name="Parks D.H."/>
            <person name="Jiang X."/>
            <person name="Yin X."/>
            <person name="Woodcroft B.J."/>
            <person name="Tyson G.W."/>
            <person name="Hugenholtz P."/>
            <person name="Polz M.F."/>
            <person name="Zhang T."/>
        </authorList>
    </citation>
    <scope>NUCLEOTIDE SEQUENCE</scope>
    <source>
        <strain evidence="2">HKST-UBA02</strain>
    </source>
</reference>
<reference evidence="2" key="1">
    <citation type="submission" date="2020-04" db="EMBL/GenBank/DDBJ databases">
        <authorList>
            <person name="Zhang T."/>
        </authorList>
    </citation>
    <scope>NUCLEOTIDE SEQUENCE</scope>
    <source>
        <strain evidence="2">HKST-UBA02</strain>
    </source>
</reference>
<dbReference type="AlphaFoldDB" id="A0A956NFU1"/>
<dbReference type="InterPro" id="IPR009465">
    <property type="entry name" value="Spondin_N"/>
</dbReference>
<protein>
    <submittedName>
        <fullName evidence="2">Spondin domain-containing protein</fullName>
    </submittedName>
</protein>
<name>A0A956NFU1_UNCEI</name>
<comment type="caution">
    <text evidence="2">The sequence shown here is derived from an EMBL/GenBank/DDBJ whole genome shotgun (WGS) entry which is preliminary data.</text>
</comment>
<evidence type="ECO:0000256" key="1">
    <source>
        <dbReference type="SAM" id="SignalP"/>
    </source>
</evidence>
<dbReference type="NCBIfam" id="NF038123">
    <property type="entry name" value="NF038123_dom"/>
    <property type="match status" value="1"/>
</dbReference>
<organism evidence="2 3">
    <name type="scientific">Eiseniibacteriota bacterium</name>
    <dbReference type="NCBI Taxonomy" id="2212470"/>
    <lineage>
        <taxon>Bacteria</taxon>
        <taxon>Candidatus Eiseniibacteriota</taxon>
    </lineage>
</organism>
<feature type="signal peptide" evidence="1">
    <location>
        <begin position="1"/>
        <end position="21"/>
    </location>
</feature>
<feature type="chain" id="PRO_5038074950" evidence="1">
    <location>
        <begin position="22"/>
        <end position="230"/>
    </location>
</feature>
<proteinExistence type="predicted"/>